<dbReference type="Proteomes" id="UP000248887">
    <property type="component" value="Unassembled WGS sequence"/>
</dbReference>
<protein>
    <submittedName>
        <fullName evidence="1">Uncharacterized protein</fullName>
    </submittedName>
</protein>
<gene>
    <name evidence="1" type="ORF">DI549_16690</name>
</gene>
<reference evidence="1 2" key="1">
    <citation type="submission" date="2017-08" db="EMBL/GenBank/DDBJ databases">
        <title>Infants hospitalized years apart are colonized by the same room-sourced microbial strains.</title>
        <authorList>
            <person name="Brooks B."/>
            <person name="Olm M.R."/>
            <person name="Firek B.A."/>
            <person name="Baker R."/>
            <person name="Thomas B.C."/>
            <person name="Morowitz M.J."/>
            <person name="Banfield J.F."/>
        </authorList>
    </citation>
    <scope>NUCLEOTIDE SEQUENCE [LARGE SCALE GENOMIC DNA]</scope>
    <source>
        <strain evidence="1">S2_005_001_R2_27</strain>
    </source>
</reference>
<dbReference type="AlphaFoldDB" id="A0A2W5QTW6"/>
<evidence type="ECO:0000313" key="1">
    <source>
        <dbReference type="EMBL" id="PZQ80582.1"/>
    </source>
</evidence>
<sequence length="130" mass="13723">MGRRLVRHQHIGIAAAQHGRDGLHLGSTAANADAGGHGEKILARHRQVAVVEVGQYGPPFSIEEIAGYEAHRAMGAVIGQRRLGHESAVHQRGALAEIGDAEQRDVAAAQQREMLGDDGLGHEQALHVGG</sequence>
<evidence type="ECO:0000313" key="2">
    <source>
        <dbReference type="Proteomes" id="UP000248887"/>
    </source>
</evidence>
<organism evidence="1 2">
    <name type="scientific">Ancylobacter novellus</name>
    <name type="common">Thiobacillus novellus</name>
    <dbReference type="NCBI Taxonomy" id="921"/>
    <lineage>
        <taxon>Bacteria</taxon>
        <taxon>Pseudomonadati</taxon>
        <taxon>Pseudomonadota</taxon>
        <taxon>Alphaproteobacteria</taxon>
        <taxon>Hyphomicrobiales</taxon>
        <taxon>Xanthobacteraceae</taxon>
        <taxon>Ancylobacter</taxon>
    </lineage>
</organism>
<name>A0A2W5QTW6_ANCNO</name>
<comment type="caution">
    <text evidence="1">The sequence shown here is derived from an EMBL/GenBank/DDBJ whole genome shotgun (WGS) entry which is preliminary data.</text>
</comment>
<dbReference type="EMBL" id="QFQD01000061">
    <property type="protein sequence ID" value="PZQ80582.1"/>
    <property type="molecule type" value="Genomic_DNA"/>
</dbReference>
<accession>A0A2W5QTW6</accession>
<proteinExistence type="predicted"/>